<gene>
    <name evidence="2" type="ORF">Pfra01_001209600</name>
</gene>
<accession>A0A9W6XJV8</accession>
<evidence type="ECO:0000256" key="1">
    <source>
        <dbReference type="SAM" id="MobiDB-lite"/>
    </source>
</evidence>
<organism evidence="2 3">
    <name type="scientific">Phytophthora fragariaefolia</name>
    <dbReference type="NCBI Taxonomy" id="1490495"/>
    <lineage>
        <taxon>Eukaryota</taxon>
        <taxon>Sar</taxon>
        <taxon>Stramenopiles</taxon>
        <taxon>Oomycota</taxon>
        <taxon>Peronosporomycetes</taxon>
        <taxon>Peronosporales</taxon>
        <taxon>Peronosporaceae</taxon>
        <taxon>Phytophthora</taxon>
    </lineage>
</organism>
<dbReference type="Proteomes" id="UP001165121">
    <property type="component" value="Unassembled WGS sequence"/>
</dbReference>
<proteinExistence type="predicted"/>
<feature type="region of interest" description="Disordered" evidence="1">
    <location>
        <begin position="76"/>
        <end position="96"/>
    </location>
</feature>
<reference evidence="2" key="1">
    <citation type="submission" date="2023-04" db="EMBL/GenBank/DDBJ databases">
        <title>Phytophthora fragariaefolia NBRC 109709.</title>
        <authorList>
            <person name="Ichikawa N."/>
            <person name="Sato H."/>
            <person name="Tonouchi N."/>
        </authorList>
    </citation>
    <scope>NUCLEOTIDE SEQUENCE</scope>
    <source>
        <strain evidence="2">NBRC 109709</strain>
    </source>
</reference>
<dbReference type="AlphaFoldDB" id="A0A9W6XJV8"/>
<evidence type="ECO:0000313" key="2">
    <source>
        <dbReference type="EMBL" id="GMF39984.1"/>
    </source>
</evidence>
<sequence length="133" mass="14882">MDFTKNEVHYEEDCKMLIITFRTFVNRGKSNVAPVCMTRRSRFMRSTVTPMEISVAAADGEKGIFDRVRSHRSAVIGDNSRGTTKWQGMGAGDQRRWRSGQVAVEAGAGHVNPTPQGYEDTGVEWLDVEGEKQ</sequence>
<protein>
    <submittedName>
        <fullName evidence="2">Unnamed protein product</fullName>
    </submittedName>
</protein>
<evidence type="ECO:0000313" key="3">
    <source>
        <dbReference type="Proteomes" id="UP001165121"/>
    </source>
</evidence>
<name>A0A9W6XJV8_9STRA</name>
<comment type="caution">
    <text evidence="2">The sequence shown here is derived from an EMBL/GenBank/DDBJ whole genome shotgun (WGS) entry which is preliminary data.</text>
</comment>
<keyword evidence="3" id="KW-1185">Reference proteome</keyword>
<dbReference type="EMBL" id="BSXT01001209">
    <property type="protein sequence ID" value="GMF39984.1"/>
    <property type="molecule type" value="Genomic_DNA"/>
</dbReference>